<feature type="domain" description="Poly(A) RNA polymerase mitochondrial-like central palm" evidence="12">
    <location>
        <begin position="93"/>
        <end position="205"/>
    </location>
</feature>
<name>A0ABR3RZP6_9PLEO</name>
<dbReference type="InterPro" id="IPR002058">
    <property type="entry name" value="PAP_assoc"/>
</dbReference>
<feature type="compositionally biased region" description="Basic and acidic residues" evidence="10">
    <location>
        <begin position="280"/>
        <end position="291"/>
    </location>
</feature>
<dbReference type="Pfam" id="PF22600">
    <property type="entry name" value="MTPAP-like_central"/>
    <property type="match status" value="2"/>
</dbReference>
<dbReference type="Gene3D" id="1.10.1410.10">
    <property type="match status" value="1"/>
</dbReference>
<evidence type="ECO:0000256" key="8">
    <source>
        <dbReference type="ARBA" id="ARBA00022723"/>
    </source>
</evidence>
<evidence type="ECO:0000259" key="11">
    <source>
        <dbReference type="Pfam" id="PF03828"/>
    </source>
</evidence>
<keyword evidence="6" id="KW-0963">Cytoplasm</keyword>
<evidence type="ECO:0000313" key="13">
    <source>
        <dbReference type="EMBL" id="KAL1609902.1"/>
    </source>
</evidence>
<evidence type="ECO:0000256" key="6">
    <source>
        <dbReference type="ARBA" id="ARBA00022490"/>
    </source>
</evidence>
<organism evidence="13 14">
    <name type="scientific">Paraconiothyrium brasiliense</name>
    <dbReference type="NCBI Taxonomy" id="300254"/>
    <lineage>
        <taxon>Eukaryota</taxon>
        <taxon>Fungi</taxon>
        <taxon>Dikarya</taxon>
        <taxon>Ascomycota</taxon>
        <taxon>Pezizomycotina</taxon>
        <taxon>Dothideomycetes</taxon>
        <taxon>Pleosporomycetidae</taxon>
        <taxon>Pleosporales</taxon>
        <taxon>Massarineae</taxon>
        <taxon>Didymosphaeriaceae</taxon>
        <taxon>Paraconiothyrium</taxon>
    </lineage>
</organism>
<comment type="similarity">
    <text evidence="4">Belongs to the DNA polymerase type-B-like family.</text>
</comment>
<evidence type="ECO:0000256" key="7">
    <source>
        <dbReference type="ARBA" id="ARBA00022679"/>
    </source>
</evidence>
<comment type="cofactor">
    <cofactor evidence="1">
        <name>Mn(2+)</name>
        <dbReference type="ChEBI" id="CHEBI:29035"/>
    </cofactor>
</comment>
<sequence>MAPQPLHQDEMLVGNGSRMLQRPYDPAGNASNVAQSAVHFRPFAPPGNQPHRGRGMRSPYANTFNANFQARQVFDSTLQVTYLDNLASHEIPKAEMTKQEFEEKEAFRQQLEAVCQKEFAERYTGDIASIKLVPFGSLASGFATPGSDMDLAIVPEWKDRSKSREAGIDRNIPRLLERAILEAKMGGRLLTRTRVPILKVCQKPTDELYNALFEERHKWDQLPEEEQYPPHAASGVTSQNPTQPNDPVKSSQVNDSRDFPTLAEAKAVKDTARAQTSAKVVDHADTSKAEVVKSPATENPRENDGLKETEDAAEASKDRHPRAPKKWLREKKLGPLDFPKQGVGIQCDVNFENPLAIHNTHLLRCYSLADPHVRPMVLFVKAWAKRRKINSAYSGTLSSYGWVLMVLHYLINVASPPVCPNLQSTWRPTMTKAEDLQNLLHETTVGGYIVRFWRDEATIAHLASTGQLTRNTQSIGELLRGFFQYYASIAQPNAYGQKTWCFYWATEVLSLRTPGGIRQKTEKGWTKATTTFSNGKEVRQRYLFSIEDPFELDHNVARTVTHDGIVAIRDELRRAGRILNAVGRGQAPEDGLFDEVVEQAPPITPNKTETESKTAVPVAEGGGTGENGLGVEPSAAAIAPDVTAPGA</sequence>
<evidence type="ECO:0000256" key="9">
    <source>
        <dbReference type="ARBA" id="ARBA00022842"/>
    </source>
</evidence>
<evidence type="ECO:0000256" key="2">
    <source>
        <dbReference type="ARBA" id="ARBA00001946"/>
    </source>
</evidence>
<feature type="domain" description="PAP-associated" evidence="11">
    <location>
        <begin position="474"/>
        <end position="554"/>
    </location>
</feature>
<gene>
    <name evidence="13" type="ORF">SLS60_001567</name>
</gene>
<evidence type="ECO:0000256" key="4">
    <source>
        <dbReference type="ARBA" id="ARBA00008593"/>
    </source>
</evidence>
<feature type="compositionally biased region" description="Polar residues" evidence="10">
    <location>
        <begin position="235"/>
        <end position="254"/>
    </location>
</feature>
<dbReference type="EMBL" id="JAKJXO020000002">
    <property type="protein sequence ID" value="KAL1609902.1"/>
    <property type="molecule type" value="Genomic_DNA"/>
</dbReference>
<evidence type="ECO:0000259" key="12">
    <source>
        <dbReference type="Pfam" id="PF22600"/>
    </source>
</evidence>
<evidence type="ECO:0000256" key="1">
    <source>
        <dbReference type="ARBA" id="ARBA00001936"/>
    </source>
</evidence>
<keyword evidence="8" id="KW-0479">Metal-binding</keyword>
<dbReference type="Proteomes" id="UP001521785">
    <property type="component" value="Unassembled WGS sequence"/>
</dbReference>
<feature type="region of interest" description="Disordered" evidence="10">
    <location>
        <begin position="224"/>
        <end position="331"/>
    </location>
</feature>
<dbReference type="Gene3D" id="3.30.460.10">
    <property type="entry name" value="Beta Polymerase, domain 2"/>
    <property type="match status" value="1"/>
</dbReference>
<comment type="cofactor">
    <cofactor evidence="2">
        <name>Mg(2+)</name>
        <dbReference type="ChEBI" id="CHEBI:18420"/>
    </cofactor>
</comment>
<feature type="compositionally biased region" description="Basic and acidic residues" evidence="10">
    <location>
        <begin position="299"/>
        <end position="318"/>
    </location>
</feature>
<evidence type="ECO:0000256" key="10">
    <source>
        <dbReference type="SAM" id="MobiDB-lite"/>
    </source>
</evidence>
<dbReference type="Pfam" id="PF03828">
    <property type="entry name" value="PAP_assoc"/>
    <property type="match status" value="1"/>
</dbReference>
<reference evidence="13 14" key="1">
    <citation type="submission" date="2024-02" db="EMBL/GenBank/DDBJ databases">
        <title>De novo assembly and annotation of 12 fungi associated with fruit tree decline syndrome in Ontario, Canada.</title>
        <authorList>
            <person name="Sulman M."/>
            <person name="Ellouze W."/>
            <person name="Ilyukhin E."/>
        </authorList>
    </citation>
    <scope>NUCLEOTIDE SEQUENCE [LARGE SCALE GENOMIC DNA]</scope>
    <source>
        <strain evidence="13 14">M42-189</strain>
    </source>
</reference>
<feature type="region of interest" description="Disordered" evidence="10">
    <location>
        <begin position="1"/>
        <end position="30"/>
    </location>
</feature>
<accession>A0ABR3RZP6</accession>
<proteinExistence type="inferred from homology"/>
<comment type="caution">
    <text evidence="13">The sequence shown here is derived from an EMBL/GenBank/DDBJ whole genome shotgun (WGS) entry which is preliminary data.</text>
</comment>
<dbReference type="SUPFAM" id="SSF81631">
    <property type="entry name" value="PAP/OAS1 substrate-binding domain"/>
    <property type="match status" value="1"/>
</dbReference>
<feature type="domain" description="Poly(A) RNA polymerase mitochondrial-like central palm" evidence="12">
    <location>
        <begin position="338"/>
        <end position="367"/>
    </location>
</feature>
<keyword evidence="7" id="KW-0808">Transferase</keyword>
<evidence type="ECO:0000313" key="14">
    <source>
        <dbReference type="Proteomes" id="UP001521785"/>
    </source>
</evidence>
<feature type="region of interest" description="Disordered" evidence="10">
    <location>
        <begin position="601"/>
        <end position="647"/>
    </location>
</feature>
<comment type="subcellular location">
    <subcellularLocation>
        <location evidence="3">Cytoplasm</location>
    </subcellularLocation>
</comment>
<dbReference type="InterPro" id="IPR043519">
    <property type="entry name" value="NT_sf"/>
</dbReference>
<evidence type="ECO:0000256" key="3">
    <source>
        <dbReference type="ARBA" id="ARBA00004496"/>
    </source>
</evidence>
<dbReference type="PANTHER" id="PTHR12271">
    <property type="entry name" value="POLY A POLYMERASE CID PAP -RELATED"/>
    <property type="match status" value="1"/>
</dbReference>
<evidence type="ECO:0000256" key="5">
    <source>
        <dbReference type="ARBA" id="ARBA00012388"/>
    </source>
</evidence>
<keyword evidence="14" id="KW-1185">Reference proteome</keyword>
<dbReference type="InterPro" id="IPR054708">
    <property type="entry name" value="MTPAP-like_central"/>
</dbReference>
<keyword evidence="9" id="KW-0460">Magnesium</keyword>
<dbReference type="PANTHER" id="PTHR12271:SF40">
    <property type="entry name" value="POLY(A) RNA POLYMERASE GLD2"/>
    <property type="match status" value="1"/>
</dbReference>
<protein>
    <recommendedName>
        <fullName evidence="5">polynucleotide adenylyltransferase</fullName>
        <ecNumber evidence="5">2.7.7.19</ecNumber>
    </recommendedName>
</protein>
<dbReference type="EC" id="2.7.7.19" evidence="5"/>
<feature type="compositionally biased region" description="Basic residues" evidence="10">
    <location>
        <begin position="319"/>
        <end position="329"/>
    </location>
</feature>
<dbReference type="SUPFAM" id="SSF81301">
    <property type="entry name" value="Nucleotidyltransferase"/>
    <property type="match status" value="1"/>
</dbReference>